<dbReference type="AlphaFoldDB" id="A0A1A9X1C6"/>
<accession>A0A1A9X1C6</accession>
<name>A0A1A9X1C6_9MUSC</name>
<keyword evidence="2" id="KW-1185">Reference proteome</keyword>
<organism evidence="1 2">
    <name type="scientific">Glossina brevipalpis</name>
    <dbReference type="NCBI Taxonomy" id="37001"/>
    <lineage>
        <taxon>Eukaryota</taxon>
        <taxon>Metazoa</taxon>
        <taxon>Ecdysozoa</taxon>
        <taxon>Arthropoda</taxon>
        <taxon>Hexapoda</taxon>
        <taxon>Insecta</taxon>
        <taxon>Pterygota</taxon>
        <taxon>Neoptera</taxon>
        <taxon>Endopterygota</taxon>
        <taxon>Diptera</taxon>
        <taxon>Brachycera</taxon>
        <taxon>Muscomorpha</taxon>
        <taxon>Hippoboscoidea</taxon>
        <taxon>Glossinidae</taxon>
        <taxon>Glossina</taxon>
    </lineage>
</organism>
<sequence>MPIDTNHIDSENSLQTNGEMYLLWEKTTCLINHQRAECHGADSGGFMQSNMIFIQSKIRWMGPKAPPYRLKQGVPKLLNDLLDSFLPSELTRDQKASENEAISTFIKVLNKIHVEYTRRGFWDSAVLYNSSSLQEMYLILNWGTLVPSKWSGPIVTDIIFKSLKAHLKRAPSLKGAALVKLSALKIKSEPFSGFSNITFMIKTLESLEITSDNWFENILKIYQRNRIVPDIIHICGRGMQTLRPPLLLCPKDFSRTCADKLDVLDAGDLTEQPLSGVPCINISATSMAKLASSSANGMTGVLLHCTLSNSRRAGTKTLHSISMTKLSIVINLLLRVKIKRDYANVLNKTLMINNCRFHQFSITAVALKNV</sequence>
<dbReference type="Proteomes" id="UP000091820">
    <property type="component" value="Unassembled WGS sequence"/>
</dbReference>
<dbReference type="EnsemblMetazoa" id="GBRI040586-RA">
    <property type="protein sequence ID" value="GBRI040586-PA"/>
    <property type="gene ID" value="GBRI040586"/>
</dbReference>
<dbReference type="VEuPathDB" id="VectorBase:GBRI040586"/>
<evidence type="ECO:0000313" key="1">
    <source>
        <dbReference type="EnsemblMetazoa" id="GBRI040586-PA"/>
    </source>
</evidence>
<reference evidence="2" key="1">
    <citation type="submission" date="2014-03" db="EMBL/GenBank/DDBJ databases">
        <authorList>
            <person name="Aksoy S."/>
            <person name="Warren W."/>
            <person name="Wilson R.K."/>
        </authorList>
    </citation>
    <scope>NUCLEOTIDE SEQUENCE [LARGE SCALE GENOMIC DNA]</scope>
    <source>
        <strain evidence="2">IAEA</strain>
    </source>
</reference>
<protein>
    <submittedName>
        <fullName evidence="1">Uncharacterized protein</fullName>
    </submittedName>
</protein>
<evidence type="ECO:0000313" key="2">
    <source>
        <dbReference type="Proteomes" id="UP000091820"/>
    </source>
</evidence>
<reference evidence="1" key="2">
    <citation type="submission" date="2020-05" db="UniProtKB">
        <authorList>
            <consortium name="EnsemblMetazoa"/>
        </authorList>
    </citation>
    <scope>IDENTIFICATION</scope>
    <source>
        <strain evidence="1">IAEA</strain>
    </source>
</reference>
<proteinExistence type="predicted"/>